<keyword evidence="2" id="KW-0604">Photosystem II</keyword>
<keyword evidence="6" id="KW-1185">Reference proteome</keyword>
<evidence type="ECO:0000259" key="4">
    <source>
        <dbReference type="Pfam" id="PF14870"/>
    </source>
</evidence>
<dbReference type="Pfam" id="PF14870">
    <property type="entry name" value="PSII_BNR"/>
    <property type="match status" value="1"/>
</dbReference>
<keyword evidence="3" id="KW-0732">Signal</keyword>
<accession>A0ABX7G7W5</accession>
<dbReference type="RefSeq" id="WP_203326854.1">
    <property type="nucleotide sequence ID" value="NZ_CP069213.1"/>
</dbReference>
<dbReference type="InterPro" id="IPR015943">
    <property type="entry name" value="WD40/YVTN_repeat-like_dom_sf"/>
</dbReference>
<evidence type="ECO:0000256" key="3">
    <source>
        <dbReference type="SAM" id="SignalP"/>
    </source>
</evidence>
<reference evidence="5 6" key="1">
    <citation type="journal article" date="2012" name="Antonie Van Leeuwenhoek">
        <title>Shewanella litorisediminis sp. nov., a gammaproteobacterium isolated from a tidal flat sediment.</title>
        <authorList>
            <person name="Lee M.H."/>
            <person name="Yoon J.H."/>
        </authorList>
    </citation>
    <scope>NUCLEOTIDE SEQUENCE [LARGE SCALE GENOMIC DNA]</scope>
    <source>
        <strain evidence="5 6">SMK1-12</strain>
    </source>
</reference>
<gene>
    <name evidence="5" type="ORF">JQC75_07860</name>
</gene>
<dbReference type="SUPFAM" id="SSF50939">
    <property type="entry name" value="Sialidases"/>
    <property type="match status" value="1"/>
</dbReference>
<name>A0ABX7G7W5_9GAMM</name>
<feature type="signal peptide" evidence="3">
    <location>
        <begin position="1"/>
        <end position="21"/>
    </location>
</feature>
<keyword evidence="1" id="KW-0602">Photosynthesis</keyword>
<feature type="chain" id="PRO_5046955953" description="Photosynthesis system II assembly factor Ycf48/Hcf136-like domain-containing protein" evidence="3">
    <location>
        <begin position="22"/>
        <end position="336"/>
    </location>
</feature>
<dbReference type="Proteomes" id="UP000596252">
    <property type="component" value="Chromosome"/>
</dbReference>
<feature type="domain" description="Photosynthesis system II assembly factor Ycf48/Hcf136-like" evidence="4">
    <location>
        <begin position="63"/>
        <end position="108"/>
    </location>
</feature>
<evidence type="ECO:0000313" key="6">
    <source>
        <dbReference type="Proteomes" id="UP000596252"/>
    </source>
</evidence>
<proteinExistence type="predicted"/>
<dbReference type="PANTHER" id="PTHR47199">
    <property type="entry name" value="PHOTOSYSTEM II STABILITY/ASSEMBLY FACTOR HCF136, CHLOROPLASTIC"/>
    <property type="match status" value="1"/>
</dbReference>
<evidence type="ECO:0000256" key="1">
    <source>
        <dbReference type="ARBA" id="ARBA00022531"/>
    </source>
</evidence>
<sequence length="336" mass="36885">MLLRALLPLSFLSLALISVQAADSPRHQLQPNAVNSLLLDVVSTGEHLVAVGERGHVLLGNGSWQQVETPTDAQLTKVFFLNDQLGWAVGHDATIIHTRDGGKTWEKQFSAPERERPFMDLLFVDDKRGFAVGAYGLFFTTYDGGKQWQEVFHQELLFEEDLAYLNELKDSDPEAYAIERASLLPHFNRLLRLEDGRLLMVGELGLVAVSDNNGDSFTRLPFDYEGSMFSAIQQGNSVYVMGLRGHVFEAGLALDDWQQLDLPVESSINGALADEKGTIYFVGNAGVILSKTGGGEVALLARRQGENLVAAAKDSRGKVWLVGAKGVFALEDAQKH</sequence>
<protein>
    <recommendedName>
        <fullName evidence="4">Photosynthesis system II assembly factor Ycf48/Hcf136-like domain-containing protein</fullName>
    </recommendedName>
</protein>
<dbReference type="EMBL" id="CP069213">
    <property type="protein sequence ID" value="QRH03297.1"/>
    <property type="molecule type" value="Genomic_DNA"/>
</dbReference>
<dbReference type="PANTHER" id="PTHR47199:SF2">
    <property type="entry name" value="PHOTOSYSTEM II STABILITY_ASSEMBLY FACTOR HCF136, CHLOROPLASTIC"/>
    <property type="match status" value="1"/>
</dbReference>
<organism evidence="5 6">
    <name type="scientific">Shewanella litorisediminis</name>
    <dbReference type="NCBI Taxonomy" id="1173586"/>
    <lineage>
        <taxon>Bacteria</taxon>
        <taxon>Pseudomonadati</taxon>
        <taxon>Pseudomonadota</taxon>
        <taxon>Gammaproteobacteria</taxon>
        <taxon>Alteromonadales</taxon>
        <taxon>Shewanellaceae</taxon>
        <taxon>Shewanella</taxon>
    </lineage>
</organism>
<dbReference type="Gene3D" id="2.130.10.10">
    <property type="entry name" value="YVTN repeat-like/Quinoprotein amine dehydrogenase"/>
    <property type="match status" value="1"/>
</dbReference>
<evidence type="ECO:0000313" key="5">
    <source>
        <dbReference type="EMBL" id="QRH03297.1"/>
    </source>
</evidence>
<dbReference type="InterPro" id="IPR036278">
    <property type="entry name" value="Sialidase_sf"/>
</dbReference>
<dbReference type="InterPro" id="IPR028203">
    <property type="entry name" value="PSII_CF48-like_dom"/>
</dbReference>
<evidence type="ECO:0000256" key="2">
    <source>
        <dbReference type="ARBA" id="ARBA00023276"/>
    </source>
</evidence>